<evidence type="ECO:0000313" key="2">
    <source>
        <dbReference type="Proteomes" id="UP000078348"/>
    </source>
</evidence>
<name>A0A196SG77_BLAHN</name>
<proteinExistence type="predicted"/>
<sequence length="413" mass="47907">MLNGYSLLSASDFDCSISNAGWEQHLPPLSSNTSRAQRNWKKRLALLKSFSERQDSFSFDDDSKYVVFWPIFAGIGNNIAVFTEALLIALMSHRKFLVYNWNSLREYFYLPFQYEVITEKVWERDPNTLMVEKSNKCPFDTVAVCHGEVDARFIVLRSTCLTIQNLVKNKSDKRWFAEQGVTPKTLSGPKEVVHHINRFLYREVMTPREKVAEAIEAFKKETAWSDHFVIGMHIRTGSVNKERVRWGRFLAEDDVKLFKEYMRTLTRAYESGGELVHTAKKSESFVLQALKEKEAKKLSVKWYVLSDQDGIKEAMEKENPEYVIETRCAMSHTNQALKSKDDPGFMCALVESYLLSDTDMMVLTKRSTYGNLARHRTHAPFVTVDMGDYKKWKKMDAKERAILPVEYWDVSDL</sequence>
<dbReference type="AlphaFoldDB" id="A0A196SG77"/>
<keyword evidence="2" id="KW-1185">Reference proteome</keyword>
<evidence type="ECO:0000313" key="1">
    <source>
        <dbReference type="EMBL" id="OAO16018.1"/>
    </source>
</evidence>
<dbReference type="PANTHER" id="PTHR13132:SF29">
    <property type="entry name" value="ALPHA-(1,6)-FUCOSYLTRANSFERASE"/>
    <property type="match status" value="1"/>
</dbReference>
<dbReference type="GO" id="GO:0046921">
    <property type="term" value="F:alpha-(1-&gt;6)-fucosyltransferase activity"/>
    <property type="evidence" value="ECO:0007669"/>
    <property type="project" value="TreeGrafter"/>
</dbReference>
<gene>
    <name evidence="1" type="ORF">AV274_2258</name>
</gene>
<organism evidence="1 2">
    <name type="scientific">Blastocystis sp. subtype 1 (strain ATCC 50177 / NandII)</name>
    <dbReference type="NCBI Taxonomy" id="478820"/>
    <lineage>
        <taxon>Eukaryota</taxon>
        <taxon>Sar</taxon>
        <taxon>Stramenopiles</taxon>
        <taxon>Bigyra</taxon>
        <taxon>Opalozoa</taxon>
        <taxon>Opalinata</taxon>
        <taxon>Blastocystidae</taxon>
        <taxon>Blastocystis</taxon>
    </lineage>
</organism>
<protein>
    <recommendedName>
        <fullName evidence="3">GDP-fucose protein O-fucosyltransferase</fullName>
    </recommendedName>
</protein>
<reference evidence="1 2" key="1">
    <citation type="submission" date="2016-05" db="EMBL/GenBank/DDBJ databases">
        <title>Nuclear genome of Blastocystis sp. subtype 1 NandII.</title>
        <authorList>
            <person name="Gentekaki E."/>
            <person name="Curtis B."/>
            <person name="Stairs C."/>
            <person name="Eme L."/>
            <person name="Herman E."/>
            <person name="Klimes V."/>
            <person name="Arias M.C."/>
            <person name="Elias M."/>
            <person name="Hilliou F."/>
            <person name="Klute M."/>
            <person name="Malik S.-B."/>
            <person name="Pightling A."/>
            <person name="Rachubinski R."/>
            <person name="Salas D."/>
            <person name="Schlacht A."/>
            <person name="Suga H."/>
            <person name="Archibald J."/>
            <person name="Ball S.G."/>
            <person name="Clark G."/>
            <person name="Dacks J."/>
            <person name="Van Der Giezen M."/>
            <person name="Tsaousis A."/>
            <person name="Roger A."/>
        </authorList>
    </citation>
    <scope>NUCLEOTIDE SEQUENCE [LARGE SCALE GENOMIC DNA]</scope>
    <source>
        <strain evidence="2">ATCC 50177 / NandII</strain>
    </source>
</reference>
<dbReference type="Gene3D" id="3.40.50.11350">
    <property type="match status" value="1"/>
</dbReference>
<dbReference type="OrthoDB" id="428346at2759"/>
<accession>A0A196SG77</accession>
<dbReference type="Proteomes" id="UP000078348">
    <property type="component" value="Unassembled WGS sequence"/>
</dbReference>
<evidence type="ECO:0008006" key="3">
    <source>
        <dbReference type="Google" id="ProtNLM"/>
    </source>
</evidence>
<dbReference type="GO" id="GO:0006487">
    <property type="term" value="P:protein N-linked glycosylation"/>
    <property type="evidence" value="ECO:0007669"/>
    <property type="project" value="TreeGrafter"/>
</dbReference>
<dbReference type="EMBL" id="LXWW01000105">
    <property type="protein sequence ID" value="OAO16018.1"/>
    <property type="molecule type" value="Genomic_DNA"/>
</dbReference>
<dbReference type="PANTHER" id="PTHR13132">
    <property type="entry name" value="ALPHA- 1,6 -FUCOSYLTRANSFERASE"/>
    <property type="match status" value="1"/>
</dbReference>
<comment type="caution">
    <text evidence="1">The sequence shown here is derived from an EMBL/GenBank/DDBJ whole genome shotgun (WGS) entry which is preliminary data.</text>
</comment>